<dbReference type="CDD" id="cd02440">
    <property type="entry name" value="AdoMet_MTases"/>
    <property type="match status" value="1"/>
</dbReference>
<comment type="caution">
    <text evidence="6">The sequence shown here is derived from an EMBL/GenBank/DDBJ whole genome shotgun (WGS) entry which is preliminary data.</text>
</comment>
<feature type="domain" description="RNA-binding S4" evidence="4">
    <location>
        <begin position="11"/>
        <end position="54"/>
    </location>
</feature>
<keyword evidence="7" id="KW-1185">Reference proteome</keyword>
<dbReference type="PROSITE" id="PS50889">
    <property type="entry name" value="S4"/>
    <property type="match status" value="1"/>
</dbReference>
<dbReference type="GO" id="GO:0032259">
    <property type="term" value="P:methylation"/>
    <property type="evidence" value="ECO:0007669"/>
    <property type="project" value="InterPro"/>
</dbReference>
<evidence type="ECO:0000313" key="6">
    <source>
        <dbReference type="EMBL" id="KCZ96242.1"/>
    </source>
</evidence>
<dbReference type="NCBIfam" id="TIGR00478">
    <property type="entry name" value="tly"/>
    <property type="match status" value="1"/>
</dbReference>
<dbReference type="InterPro" id="IPR036986">
    <property type="entry name" value="S4_RNA-bd_sf"/>
</dbReference>
<dbReference type="SUPFAM" id="SSF53335">
    <property type="entry name" value="S-adenosyl-L-methionine-dependent methyltransferases"/>
    <property type="match status" value="1"/>
</dbReference>
<dbReference type="InterPro" id="IPR002877">
    <property type="entry name" value="RNA_MeTrfase_FtsJ_dom"/>
</dbReference>
<dbReference type="SUPFAM" id="SSF55174">
    <property type="entry name" value="Alpha-L RNA-binding motif"/>
    <property type="match status" value="1"/>
</dbReference>
<accession>A0A059FZV0</accession>
<evidence type="ECO:0000256" key="2">
    <source>
        <dbReference type="ARBA" id="ARBA00029460"/>
    </source>
</evidence>
<dbReference type="InterPro" id="IPR002942">
    <property type="entry name" value="S4_RNA-bd"/>
</dbReference>
<name>A0A059FZV0_9PROT</name>
<protein>
    <submittedName>
        <fullName evidence="6">Hemolysin A</fullName>
    </submittedName>
</protein>
<evidence type="ECO:0000313" key="7">
    <source>
        <dbReference type="Proteomes" id="UP000025061"/>
    </source>
</evidence>
<sequence>MTEFEPPERDRADKVLLALGHFESRAGAQAAIAAGRVKADGQVIRKPSEMISRSAAIEAEAAHPYVSRGGLKLVHALDVFSIDVAGKVCLDLGASTGGFTDVLLQKGAAHVTAIDVGHGQLHPKIAADPRVTAHEGLNARDLSPNHMKSAPEIIVCDLSFVSLHKVLPVPLSLATPDAALIALFKPQFEVGPENVGKGGIVTDQTAVEQALGAFPAFLSGCGWLAQAPIPSPIEGGDGNREYLFLARRR</sequence>
<dbReference type="PATRIC" id="fig|1280951.3.peg.232"/>
<dbReference type="PANTHER" id="PTHR32319">
    <property type="entry name" value="BACTERIAL HEMOLYSIN-LIKE PROTEIN"/>
    <property type="match status" value="1"/>
</dbReference>
<organism evidence="6 7">
    <name type="scientific">Hyphomonas hirschiana VP5</name>
    <dbReference type="NCBI Taxonomy" id="1280951"/>
    <lineage>
        <taxon>Bacteria</taxon>
        <taxon>Pseudomonadati</taxon>
        <taxon>Pseudomonadota</taxon>
        <taxon>Alphaproteobacteria</taxon>
        <taxon>Hyphomonadales</taxon>
        <taxon>Hyphomonadaceae</taxon>
        <taxon>Hyphomonas</taxon>
    </lineage>
</organism>
<dbReference type="Pfam" id="PF01479">
    <property type="entry name" value="S4"/>
    <property type="match status" value="1"/>
</dbReference>
<evidence type="ECO:0000259" key="4">
    <source>
        <dbReference type="Pfam" id="PF01479"/>
    </source>
</evidence>
<dbReference type="Pfam" id="PF01728">
    <property type="entry name" value="FtsJ"/>
    <property type="match status" value="1"/>
</dbReference>
<dbReference type="PIRSF" id="PIRSF005578">
    <property type="entry name" value="TlyA"/>
    <property type="match status" value="1"/>
</dbReference>
<dbReference type="GO" id="GO:0003723">
    <property type="term" value="F:RNA binding"/>
    <property type="evidence" value="ECO:0007669"/>
    <property type="project" value="UniProtKB-KW"/>
</dbReference>
<reference evidence="6 7" key="1">
    <citation type="submission" date="2013-04" db="EMBL/GenBank/DDBJ databases">
        <title>Hyphomonas hirschiana VP5 Genome Sequencing.</title>
        <authorList>
            <person name="Lai Q."/>
            <person name="Shao Z."/>
        </authorList>
    </citation>
    <scope>NUCLEOTIDE SEQUENCE [LARGE SCALE GENOMIC DNA]</scope>
    <source>
        <strain evidence="6 7">VP5</strain>
    </source>
</reference>
<evidence type="ECO:0000256" key="3">
    <source>
        <dbReference type="PROSITE-ProRule" id="PRU00182"/>
    </source>
</evidence>
<dbReference type="InterPro" id="IPR029063">
    <property type="entry name" value="SAM-dependent_MTases_sf"/>
</dbReference>
<dbReference type="PANTHER" id="PTHR32319:SF0">
    <property type="entry name" value="BACTERIAL HEMOLYSIN-LIKE PROTEIN"/>
    <property type="match status" value="1"/>
</dbReference>
<dbReference type="Gene3D" id="3.10.290.10">
    <property type="entry name" value="RNA-binding S4 domain"/>
    <property type="match status" value="1"/>
</dbReference>
<evidence type="ECO:0000259" key="5">
    <source>
        <dbReference type="Pfam" id="PF01728"/>
    </source>
</evidence>
<feature type="domain" description="Ribosomal RNA methyltransferase FtsJ" evidence="5">
    <location>
        <begin position="65"/>
        <end position="247"/>
    </location>
</feature>
<dbReference type="OrthoDB" id="9784736at2"/>
<dbReference type="EMBL" id="ARYI01000001">
    <property type="protein sequence ID" value="KCZ96242.1"/>
    <property type="molecule type" value="Genomic_DNA"/>
</dbReference>
<comment type="similarity">
    <text evidence="2">Belongs to the TlyA family.</text>
</comment>
<dbReference type="InterPro" id="IPR004538">
    <property type="entry name" value="Hemolysin_A/TlyA"/>
</dbReference>
<proteinExistence type="inferred from homology"/>
<dbReference type="Gene3D" id="3.40.50.150">
    <property type="entry name" value="Vaccinia Virus protein VP39"/>
    <property type="match status" value="1"/>
</dbReference>
<keyword evidence="1 3" id="KW-0694">RNA-binding</keyword>
<dbReference type="InterPro" id="IPR047048">
    <property type="entry name" value="TlyA"/>
</dbReference>
<evidence type="ECO:0000256" key="1">
    <source>
        <dbReference type="ARBA" id="ARBA00022884"/>
    </source>
</evidence>
<dbReference type="Proteomes" id="UP000025061">
    <property type="component" value="Unassembled WGS sequence"/>
</dbReference>
<dbReference type="GO" id="GO:0008168">
    <property type="term" value="F:methyltransferase activity"/>
    <property type="evidence" value="ECO:0007669"/>
    <property type="project" value="InterPro"/>
</dbReference>
<dbReference type="RefSeq" id="WP_011645845.1">
    <property type="nucleotide sequence ID" value="NZ_ARYI01000001.1"/>
</dbReference>
<gene>
    <name evidence="6" type="ORF">HHI_01145</name>
</gene>
<dbReference type="AlphaFoldDB" id="A0A059FZV0"/>